<organism evidence="1 2">
    <name type="scientific">Hymenobacter canadensis</name>
    <dbReference type="NCBI Taxonomy" id="2999067"/>
    <lineage>
        <taxon>Bacteria</taxon>
        <taxon>Pseudomonadati</taxon>
        <taxon>Bacteroidota</taxon>
        <taxon>Cytophagia</taxon>
        <taxon>Cytophagales</taxon>
        <taxon>Hymenobacteraceae</taxon>
        <taxon>Hymenobacter</taxon>
    </lineage>
</organism>
<keyword evidence="2" id="KW-1185">Reference proteome</keyword>
<proteinExistence type="predicted"/>
<protein>
    <recommendedName>
        <fullName evidence="3">HEAT repeat domain-containing protein</fullName>
    </recommendedName>
</protein>
<evidence type="ECO:0000313" key="2">
    <source>
        <dbReference type="Proteomes" id="UP001211005"/>
    </source>
</evidence>
<name>A0ABY7LXN3_9BACT</name>
<dbReference type="RefSeq" id="WP_269561739.1">
    <property type="nucleotide sequence ID" value="NZ_CP114767.1"/>
</dbReference>
<evidence type="ECO:0008006" key="3">
    <source>
        <dbReference type="Google" id="ProtNLM"/>
    </source>
</evidence>
<dbReference type="Proteomes" id="UP001211005">
    <property type="component" value="Chromosome"/>
</dbReference>
<dbReference type="EMBL" id="CP114767">
    <property type="protein sequence ID" value="WBA43703.1"/>
    <property type="molecule type" value="Genomic_DNA"/>
</dbReference>
<gene>
    <name evidence="1" type="ORF">O3303_09060</name>
</gene>
<reference evidence="1 2" key="1">
    <citation type="submission" date="2022-12" db="EMBL/GenBank/DDBJ databases">
        <title>Hymenobacter canadensis sp. nov. isolated from lake water of the Cambridge Bay, Canada.</title>
        <authorList>
            <person name="Kim W.H."/>
            <person name="Lee Y.M."/>
        </authorList>
    </citation>
    <scope>NUCLEOTIDE SEQUENCE [LARGE SCALE GENOMIC DNA]</scope>
    <source>
        <strain evidence="1 2">PAMC 29467</strain>
    </source>
</reference>
<evidence type="ECO:0000313" key="1">
    <source>
        <dbReference type="EMBL" id="WBA43703.1"/>
    </source>
</evidence>
<accession>A0ABY7LXN3</accession>
<sequence length="431" mass="49271">MQKTIQIKRAFRDAIRRGTGRAHLLMRDYPHVNFSLDILKAAVTNYAYDPQCEKGRGVYIVELINLSANKQQLISRILRKLVAQQEDTHGLNQLFEIARLLAQAGHPEARAAFYERLALGALPEYACIGAYEAVLLDGVEGMKRAAEVIGQVLAADPEETEETWLLKYAQEENPDVQVEAELEKAAQHNVHIARYLSAVQETRQRQAQKPPYPSARGFEFVQQLISGKTRRRLNESTVRALSRSQVRQLADAFRVETNSARQGKFLQVFRHVKYPHGYELLLALAAKPPRRNDRPVQDAIQALQFFKAPAIRQFALQALATSASPDLYVDLLLNHYRSGDHKLLAQLARQATSENDIENLASSFIDIYRKHKTRQCLEPLRLIYYRMNCGIHRYDVVKTLLENDVLPNEIREEIVFDSYDDTRKLLTTLQP</sequence>